<evidence type="ECO:0000256" key="2">
    <source>
        <dbReference type="ARBA" id="ARBA00023315"/>
    </source>
</evidence>
<name>A0A6J6CQ10_9ZZZZ</name>
<dbReference type="CDD" id="cd04301">
    <property type="entry name" value="NAT_SF"/>
    <property type="match status" value="1"/>
</dbReference>
<evidence type="ECO:0000259" key="3">
    <source>
        <dbReference type="PROSITE" id="PS51186"/>
    </source>
</evidence>
<accession>A0A6J6CQ10</accession>
<dbReference type="Gene3D" id="3.40.630.30">
    <property type="match status" value="1"/>
</dbReference>
<reference evidence="4" key="1">
    <citation type="submission" date="2020-05" db="EMBL/GenBank/DDBJ databases">
        <authorList>
            <person name="Chiriac C."/>
            <person name="Salcher M."/>
            <person name="Ghai R."/>
            <person name="Kavagutti S V."/>
        </authorList>
    </citation>
    <scope>NUCLEOTIDE SEQUENCE</scope>
</reference>
<organism evidence="4">
    <name type="scientific">freshwater metagenome</name>
    <dbReference type="NCBI Taxonomy" id="449393"/>
    <lineage>
        <taxon>unclassified sequences</taxon>
        <taxon>metagenomes</taxon>
        <taxon>ecological metagenomes</taxon>
    </lineage>
</organism>
<dbReference type="InterPro" id="IPR050680">
    <property type="entry name" value="YpeA/RimI_acetyltransf"/>
</dbReference>
<evidence type="ECO:0000256" key="1">
    <source>
        <dbReference type="ARBA" id="ARBA00022679"/>
    </source>
</evidence>
<dbReference type="PANTHER" id="PTHR43420">
    <property type="entry name" value="ACETYLTRANSFERASE"/>
    <property type="match status" value="1"/>
</dbReference>
<dbReference type="EMBL" id="CAEZSX010000057">
    <property type="protein sequence ID" value="CAB4553630.1"/>
    <property type="molecule type" value="Genomic_DNA"/>
</dbReference>
<dbReference type="InterPro" id="IPR000182">
    <property type="entry name" value="GNAT_dom"/>
</dbReference>
<keyword evidence="2" id="KW-0012">Acyltransferase</keyword>
<dbReference type="InterPro" id="IPR016181">
    <property type="entry name" value="Acyl_CoA_acyltransferase"/>
</dbReference>
<proteinExistence type="predicted"/>
<dbReference type="GO" id="GO:0016747">
    <property type="term" value="F:acyltransferase activity, transferring groups other than amino-acyl groups"/>
    <property type="evidence" value="ECO:0007669"/>
    <property type="project" value="InterPro"/>
</dbReference>
<evidence type="ECO:0000313" key="4">
    <source>
        <dbReference type="EMBL" id="CAB4553630.1"/>
    </source>
</evidence>
<dbReference type="PROSITE" id="PS51186">
    <property type="entry name" value="GNAT"/>
    <property type="match status" value="1"/>
</dbReference>
<protein>
    <submittedName>
        <fullName evidence="4">Unannotated protein</fullName>
    </submittedName>
</protein>
<feature type="domain" description="N-acetyltransferase" evidence="3">
    <location>
        <begin position="157"/>
        <end position="311"/>
    </location>
</feature>
<dbReference type="Pfam" id="PF00583">
    <property type="entry name" value="Acetyltransf_1"/>
    <property type="match status" value="1"/>
</dbReference>
<gene>
    <name evidence="4" type="ORF">UFOPK1537_00475</name>
</gene>
<dbReference type="SUPFAM" id="SSF55729">
    <property type="entry name" value="Acyl-CoA N-acyltransferases (Nat)"/>
    <property type="match status" value="1"/>
</dbReference>
<sequence length="311" mass="35125">MNYRIVKAEVSQAETLTELINQHEHTIDSEATPIGIEESQELIEGFFDPALASFIFTEGIDEPSAFFSVNPDANRKRLFTDVYARPGSNQIKDALIESLKAAAAKFPDYENWYGVNTKDAVMRSALESLGMQVIRTYWLMKKELTTGDAVESARPEVSIRLISGDKDMKTWWELHQDSFSKHFGFAPRPMELWIEQTKAASTLDPESCFILEYESEPAGFVQLANSNYHLNGGYVDVLGVAHKFQGLGLGQTLLQHAINHSVQQGREFIELNVDSGNESGALRLYEKLGFRANSAWEQYENKNWVEFVRGL</sequence>
<keyword evidence="1" id="KW-0808">Transferase</keyword>
<dbReference type="PANTHER" id="PTHR43420:SF47">
    <property type="entry name" value="N-ACETYLTRANSFERASE DOMAIN-CONTAINING PROTEIN"/>
    <property type="match status" value="1"/>
</dbReference>
<dbReference type="AlphaFoldDB" id="A0A6J6CQ10"/>